<feature type="repeat" description="RCC1" evidence="2">
    <location>
        <begin position="399"/>
        <end position="451"/>
    </location>
</feature>
<sequence length="2735" mass="298580">MFTSMDRSVEEDISQRGSKPGTPHQGYQQSVIDFDDESNMKLKQLRAPFGGLSFKIQVSDTEQDGKVLRDLEQLPESPNVAHKASLDRNGTAGVAGDGDMDAQNIPPVTSASAKWGSKKSAGSKPRSSLPTARMLYNKLQFLPRVPQAVLTAQVWSRSLWEVMGGGSIQQRVWTFGNSRQSGGVITAKRIVHTSQKPVPILEGLKITSISAGAYHGAATSQGSYEVFTWGSSKCPDKSVLSAEQRESSSDLHPWLPASCEPIMEMPVEEVVVMPKQMSIKELLRRIPPALRQGLRETDPEGELEEQDVFSRTEADIPVWRVRLPLPVRLVACGAEHTLVSLLHGGVMGWGSNLCGQVGVPLDPLQPIVKGPTVLPELSSCIITDLSAGGNHSLALSGDGDVWAWGDDSYGQLGSGTPSTSARLPLLLRVLKDLNVLKIAAGYRHSLALSLTGEVYGWGDNKVGQLGVALQSFEDSSPSAPLQNCFAIPVLVQGLPPCALISASEISAAVSVSGRLYIWGYDIYLNPQSLPTNPSFRRQTMQSDPDRLWHERGRPEGSHQCRIQEVAWLRPKKVQSIALGFSHALVVTSDQSVYSWGNMLQAMGHPLLTKSQALQITDKALTEAAFAEDNIMNKDYKSPDSARLAVLQNIGYLGASPEQIHRQDSGSVIQLVLDAPESSASGFEAWTPLQYLRYTRELTELQEPQLSVYRQKQSVCARLHIFNGMVKLTIFDNTANQNPMTANQGSGNSSHARVPAYQQPRRVTGRKGDPVVLTVDLEGICDNENIPLGGVSSPASSAPVTPKLPALYFLPPSEEGASKEKYLPHHERPLRGTDLLAADSAQPLILRQEPLCLIAAGNCHSICLCSTTTYLAPPSVLHHLCVLLLSQIAWQHYYDESRRSESAGGPPTRPSTGTRGGVPVYSQAAIQQQIPRNLLHLPGQKGTTHTVEDEHIPWKDALIGQELCVILCRQAGLVDNQVEYMDILAAYSRHSSEKRKNMPPSMLVTGQGIGVSSLNEADIRSSVGVWTQKQQQNDENGRALSPRRLRVVDTVRLQQLQTEELEMRAEQAAKQRQSRDGLNGSEFLSLMLELMAERSADHQASPETLLRRLCGQHMPLLQRRASAGVPWVLGKVLQPQLLHQLDSGPMSEMMHRAFVYMSSSKCVSDDLNLSLKDMKVGLRVSPKAKAASERPSYAVNPEPAGKKPETAGQSSRRGRPGTKGSVSSSAWEAPVKPSTASKEAAALSAAAAAGKAALEASMLSKPVFSVPLLRLVQFLRQAGLLPRVVPRLVTDLYDMGTEALRKVPNSEMVPWWWTRDRSVKPIAHIMFGYGAFRYCPETIEFLQLPVLMAILNEYDVQGIPLPRSKKMYDLSLDPEMLPIIEQRRKDRLLCYVFADLLGDYLVPATHPDDQRPAHVLSMPISYPQFVEVVGSCLIMRAATQSDIGLLKEIRTVWPPSSIRYGLSSLMDGMMLWRDRVINPWKFQRIYRTDSELDSRVDRVFSFFSTINPIENSVTLNAYNFQRLMEACDILDDIVTADRANMTFYVCGKLRTDRIYDFASSSKELEKKEQANRLANLQRQRRELAALQAAAASGDPVALQQIQKPQKFLYQWELDKLKEEEEERERRKQMKRRRKAMGAGLRAISKSNEEDDVDSDEEAASLPEGWPQPISSEVHLLTSMDMPSLQIPRHRAGDPSYYQQLALDLDIAELPDDGGWSGLARPQMGRLHNSPLALSVARQELLGGLMASGPHPLGLANQDNISLPLPVVTNASTPTLSPQPSRSASPTKLPAALGPSGPPRHALAAVAASRPDLVPPTESVLTSTQYTNALLASLDDPILARTFMPPSKGAKKTKSSKRSSPGRLGRPGSSSSQGAGRRRPGSSSKLDPLPEDTGSAQRPSSRLSTRPPGSSGGQQYPDSRPGTGGSMMLLGNVSRGSLGIGIAPVNNTGQLLGIGIFTKPGSPGDSTSGGASAQDAQPLIIPPQQMNASILEGAESGEESDTSSSAPHLKKGGVVVADSINRLTTTRFTLEEGMDMRAPDPNELFMTRLDRKQFGEVVRRLAVAKYAKISSPIAAWRILVERHILPVAESRGTRFDKYLTDLMGPGVVATVLLWEPHLKHLFTTCARLAAEAAARVEAEQAASREAAAVAAEAAAAATAAALAPHRRGPSSGSPVSSPLGSRPSTRGSSRLAITGRIGARLPTLAPAISFTDYSLDSISLITFLQLLQDRRILPQMLPPADVEDIFRRVYLLTDGFQAAGKDDDEVKAVSYLSSRDYCSVLIQELVLPPDVCPEEVMSIIETASYYHNNGQYDKALDMYYQAEKCWENKFKETCDASLTAVVNFNLYFHIISGSVMLSAGRYEAALQEYDDAEAEAESLPSGHPNKAVLHSCRAFALNALHRFDLAFEELVKALVLRSQAITLGPDHVDSQLVCHNLGCVLDRLGRTHKAIELLEKSHRVFQQSLGFQHPRTQTACRNLRHVQHKTTHLDMHYSILPDKNKVSMRGEGGKQSGSRSKDPGVTIGRSNNALNGSKRPGSPSKRVAEDSQKVPGASTGATILSPQQRLEAFRLRRKGAPGQAGSAARGPANLMYIGGGMTAADSETLRLYELMRDDISAHASGRTTRNLPIDVVVVEQPVARGLVRDEKFDSIHVAVRGGVADLTLTARRQKKRIGGGLILPHKMLGRRDDEDDENNKKRPPLDGSKKLVPMFTDRMAVLLKGIAQAHQQQATEKSVSK</sequence>
<keyword evidence="6" id="KW-1185">Reference proteome</keyword>
<evidence type="ECO:0000256" key="1">
    <source>
        <dbReference type="ARBA" id="ARBA00022737"/>
    </source>
</evidence>
<feature type="compositionally biased region" description="Low complexity" evidence="4">
    <location>
        <begin position="2160"/>
        <end position="2182"/>
    </location>
</feature>
<feature type="region of interest" description="Disordered" evidence="4">
    <location>
        <begin position="1840"/>
        <end position="1928"/>
    </location>
</feature>
<feature type="compositionally biased region" description="Basic residues" evidence="4">
    <location>
        <begin position="1625"/>
        <end position="1634"/>
    </location>
</feature>
<evidence type="ECO:0000256" key="2">
    <source>
        <dbReference type="PROSITE-ProRule" id="PRU00235"/>
    </source>
</evidence>
<dbReference type="PANTHER" id="PTHR22870:SF408">
    <property type="entry name" value="OS09G0560450 PROTEIN"/>
    <property type="match status" value="1"/>
</dbReference>
<feature type="region of interest" description="Disordered" evidence="4">
    <location>
        <begin position="1180"/>
        <end position="1230"/>
    </location>
</feature>
<organism evidence="5 6">
    <name type="scientific">Chlamydomonas eustigma</name>
    <dbReference type="NCBI Taxonomy" id="1157962"/>
    <lineage>
        <taxon>Eukaryota</taxon>
        <taxon>Viridiplantae</taxon>
        <taxon>Chlorophyta</taxon>
        <taxon>core chlorophytes</taxon>
        <taxon>Chlorophyceae</taxon>
        <taxon>CS clade</taxon>
        <taxon>Chlamydomonadales</taxon>
        <taxon>Chlamydomonadaceae</taxon>
        <taxon>Chlamydomonas</taxon>
    </lineage>
</organism>
<dbReference type="InterPro" id="IPR011990">
    <property type="entry name" value="TPR-like_helical_dom_sf"/>
</dbReference>
<dbReference type="Proteomes" id="UP000232323">
    <property type="component" value="Unassembled WGS sequence"/>
</dbReference>
<dbReference type="Pfam" id="PF13424">
    <property type="entry name" value="TPR_12"/>
    <property type="match status" value="1"/>
</dbReference>
<feature type="region of interest" description="Disordered" evidence="4">
    <location>
        <begin position="2682"/>
        <end position="2704"/>
    </location>
</feature>
<feature type="compositionally biased region" description="Low complexity" evidence="4">
    <location>
        <begin position="110"/>
        <end position="124"/>
    </location>
</feature>
<feature type="repeat" description="RCC1" evidence="2">
    <location>
        <begin position="344"/>
        <end position="398"/>
    </location>
</feature>
<dbReference type="Gene3D" id="1.25.40.10">
    <property type="entry name" value="Tetratricopeptide repeat domain"/>
    <property type="match status" value="1"/>
</dbReference>
<dbReference type="SUPFAM" id="SSF48452">
    <property type="entry name" value="TPR-like"/>
    <property type="match status" value="1"/>
</dbReference>
<dbReference type="Gene3D" id="2.130.10.30">
    <property type="entry name" value="Regulator of chromosome condensation 1/beta-lactamase-inhibitor protein II"/>
    <property type="match status" value="3"/>
</dbReference>
<feature type="region of interest" description="Disordered" evidence="4">
    <location>
        <begin position="71"/>
        <end position="129"/>
    </location>
</feature>
<dbReference type="Pfam" id="PF13540">
    <property type="entry name" value="RCC1_2"/>
    <property type="match status" value="2"/>
</dbReference>
<evidence type="ECO:0000256" key="4">
    <source>
        <dbReference type="SAM" id="MobiDB-lite"/>
    </source>
</evidence>
<feature type="compositionally biased region" description="Polar residues" evidence="4">
    <location>
        <begin position="1892"/>
        <end position="1915"/>
    </location>
</feature>
<feature type="coiled-coil region" evidence="3">
    <location>
        <begin position="1558"/>
        <end position="1585"/>
    </location>
</feature>
<feature type="region of interest" description="Disordered" evidence="4">
    <location>
        <begin position="739"/>
        <end position="764"/>
    </location>
</feature>
<dbReference type="PANTHER" id="PTHR22870">
    <property type="entry name" value="REGULATOR OF CHROMOSOME CONDENSATION"/>
    <property type="match status" value="1"/>
</dbReference>
<evidence type="ECO:0000313" key="5">
    <source>
        <dbReference type="EMBL" id="GAX82196.1"/>
    </source>
</evidence>
<dbReference type="SUPFAM" id="SSF50985">
    <property type="entry name" value="RCC1/BLIP-II"/>
    <property type="match status" value="1"/>
</dbReference>
<dbReference type="STRING" id="1157962.A0A250XGP3"/>
<dbReference type="SMART" id="SM00028">
    <property type="entry name" value="TPR"/>
    <property type="match status" value="3"/>
</dbReference>
<feature type="compositionally biased region" description="Basic and acidic residues" evidence="4">
    <location>
        <begin position="2692"/>
        <end position="2703"/>
    </location>
</feature>
<name>A0A250XGP3_9CHLO</name>
<dbReference type="PRINTS" id="PR00633">
    <property type="entry name" value="RCCNDNSATION"/>
</dbReference>
<dbReference type="InterPro" id="IPR000408">
    <property type="entry name" value="Reg_chr_condens"/>
</dbReference>
<dbReference type="InterPro" id="IPR009091">
    <property type="entry name" value="RCC1/BLIP-II"/>
</dbReference>
<dbReference type="OrthoDB" id="553157at2759"/>
<reference evidence="5 6" key="1">
    <citation type="submission" date="2017-08" db="EMBL/GenBank/DDBJ databases">
        <title>Acidophilic green algal genome provides insights into adaptation to an acidic environment.</title>
        <authorList>
            <person name="Hirooka S."/>
            <person name="Hirose Y."/>
            <person name="Kanesaki Y."/>
            <person name="Higuchi S."/>
            <person name="Fujiwara T."/>
            <person name="Onuma R."/>
            <person name="Era A."/>
            <person name="Ohbayashi R."/>
            <person name="Uzuka A."/>
            <person name="Nozaki H."/>
            <person name="Yoshikawa H."/>
            <person name="Miyagishima S.Y."/>
        </authorList>
    </citation>
    <scope>NUCLEOTIDE SEQUENCE [LARGE SCALE GENOMIC DNA]</scope>
    <source>
        <strain evidence="5 6">NIES-2499</strain>
    </source>
</reference>
<feature type="region of interest" description="Disordered" evidence="4">
    <location>
        <begin position="2160"/>
        <end position="2187"/>
    </location>
</feature>
<gene>
    <name evidence="5" type="ORF">CEUSTIGMA_g9624.t1</name>
</gene>
<feature type="region of interest" description="Disordered" evidence="4">
    <location>
        <begin position="1"/>
        <end position="35"/>
    </location>
</feature>
<feature type="compositionally biased region" description="Acidic residues" evidence="4">
    <location>
        <begin position="1647"/>
        <end position="1657"/>
    </location>
</feature>
<feature type="compositionally biased region" description="Polar residues" evidence="4">
    <location>
        <begin position="1769"/>
        <end position="1784"/>
    </location>
</feature>
<evidence type="ECO:0000256" key="3">
    <source>
        <dbReference type="SAM" id="Coils"/>
    </source>
</evidence>
<feature type="compositionally biased region" description="Low complexity" evidence="4">
    <location>
        <begin position="1856"/>
        <end position="1873"/>
    </location>
</feature>
<accession>A0A250XGP3</accession>
<keyword evidence="3" id="KW-0175">Coiled coil</keyword>
<feature type="region of interest" description="Disordered" evidence="4">
    <location>
        <begin position="2494"/>
        <end position="2557"/>
    </location>
</feature>
<feature type="repeat" description="RCC1" evidence="2">
    <location>
        <begin position="452"/>
        <end position="503"/>
    </location>
</feature>
<feature type="region of interest" description="Disordered" evidence="4">
    <location>
        <begin position="897"/>
        <end position="917"/>
    </location>
</feature>
<dbReference type="InterPro" id="IPR051210">
    <property type="entry name" value="Ub_ligase/GEF_domain"/>
</dbReference>
<dbReference type="Pfam" id="PF00415">
    <property type="entry name" value="RCC1"/>
    <property type="match status" value="1"/>
</dbReference>
<comment type="caution">
    <text evidence="5">The sequence shown here is derived from an EMBL/GenBank/DDBJ whole genome shotgun (WGS) entry which is preliminary data.</text>
</comment>
<feature type="region of interest" description="Disordered" evidence="4">
    <location>
        <begin position="1769"/>
        <end position="1799"/>
    </location>
</feature>
<dbReference type="PROSITE" id="PS50012">
    <property type="entry name" value="RCC1_3"/>
    <property type="match status" value="4"/>
</dbReference>
<feature type="compositionally biased region" description="Polar residues" evidence="4">
    <location>
        <begin position="739"/>
        <end position="750"/>
    </location>
</feature>
<proteinExistence type="predicted"/>
<feature type="region of interest" description="Disordered" evidence="4">
    <location>
        <begin position="1618"/>
        <end position="1666"/>
    </location>
</feature>
<keyword evidence="1" id="KW-0677">Repeat</keyword>
<dbReference type="PROSITE" id="PS00626">
    <property type="entry name" value="RCC1_2"/>
    <property type="match status" value="2"/>
</dbReference>
<evidence type="ECO:0000313" key="6">
    <source>
        <dbReference type="Proteomes" id="UP000232323"/>
    </source>
</evidence>
<dbReference type="EMBL" id="BEGY01000076">
    <property type="protein sequence ID" value="GAX82196.1"/>
    <property type="molecule type" value="Genomic_DNA"/>
</dbReference>
<feature type="repeat" description="RCC1" evidence="2">
    <location>
        <begin position="170"/>
        <end position="222"/>
    </location>
</feature>
<protein>
    <submittedName>
        <fullName evidence="5">Uncharacterized protein</fullName>
    </submittedName>
</protein>
<dbReference type="InterPro" id="IPR019734">
    <property type="entry name" value="TPR_rpt"/>
</dbReference>